<dbReference type="InterPro" id="IPR002794">
    <property type="entry name" value="DUF92_TMEM19"/>
</dbReference>
<comment type="similarity">
    <text evidence="2">Belongs to the TMEM19 family.</text>
</comment>
<evidence type="ECO:0000256" key="4">
    <source>
        <dbReference type="ARBA" id="ARBA00022989"/>
    </source>
</evidence>
<proteinExistence type="inferred from homology"/>
<comment type="subcellular location">
    <subcellularLocation>
        <location evidence="1">Membrane</location>
        <topology evidence="1">Multi-pass membrane protein</topology>
    </subcellularLocation>
</comment>
<evidence type="ECO:0000256" key="2">
    <source>
        <dbReference type="ARBA" id="ARBA00009012"/>
    </source>
</evidence>
<dbReference type="PANTHER" id="PTHR13353">
    <property type="entry name" value="TRANSMEMBRANE PROTEIN 19"/>
    <property type="match status" value="1"/>
</dbReference>
<keyword evidence="4 6" id="KW-1133">Transmembrane helix</keyword>
<gene>
    <name evidence="7" type="ORF">BG53_12785</name>
</gene>
<dbReference type="Proteomes" id="UP000053750">
    <property type="component" value="Unassembled WGS sequence"/>
</dbReference>
<evidence type="ECO:0000256" key="5">
    <source>
        <dbReference type="ARBA" id="ARBA00023136"/>
    </source>
</evidence>
<name>A0A9W5S3A1_9BACL</name>
<reference evidence="7 8" key="1">
    <citation type="submission" date="2014-02" db="EMBL/GenBank/DDBJ databases">
        <title>Genome sequence of Paenibacillus darwinianus reveals adaptive mechanisms for survival in Antarctic soils.</title>
        <authorList>
            <person name="Dsouza M."/>
            <person name="Taylor M.W."/>
            <person name="Turner S.J."/>
            <person name="Aislabie J."/>
        </authorList>
    </citation>
    <scope>NUCLEOTIDE SEQUENCE [LARGE SCALE GENOMIC DNA]</scope>
    <source>
        <strain evidence="7 8">CE1</strain>
    </source>
</reference>
<dbReference type="GO" id="GO:0016020">
    <property type="term" value="C:membrane"/>
    <property type="evidence" value="ECO:0007669"/>
    <property type="project" value="UniProtKB-SubCell"/>
</dbReference>
<dbReference type="EMBL" id="JFHU01000050">
    <property type="protein sequence ID" value="EXX90823.1"/>
    <property type="molecule type" value="Genomic_DNA"/>
</dbReference>
<keyword evidence="8" id="KW-1185">Reference proteome</keyword>
<feature type="transmembrane region" description="Helical" evidence="6">
    <location>
        <begin position="29"/>
        <end position="60"/>
    </location>
</feature>
<accession>A0A9W5S3A1</accession>
<evidence type="ECO:0000256" key="1">
    <source>
        <dbReference type="ARBA" id="ARBA00004141"/>
    </source>
</evidence>
<evidence type="ECO:0000256" key="6">
    <source>
        <dbReference type="SAM" id="Phobius"/>
    </source>
</evidence>
<keyword evidence="5 6" id="KW-0472">Membrane</keyword>
<evidence type="ECO:0000313" key="7">
    <source>
        <dbReference type="EMBL" id="EXX90823.1"/>
    </source>
</evidence>
<feature type="non-terminal residue" evidence="7">
    <location>
        <position position="188"/>
    </location>
</feature>
<dbReference type="AlphaFoldDB" id="A0A9W5S3A1"/>
<comment type="caution">
    <text evidence="7">The sequence shown here is derived from an EMBL/GenBank/DDBJ whole genome shotgun (WGS) entry which is preliminary data.</text>
</comment>
<feature type="transmembrane region" description="Helical" evidence="6">
    <location>
        <begin position="88"/>
        <end position="105"/>
    </location>
</feature>
<dbReference type="PANTHER" id="PTHR13353:SF5">
    <property type="entry name" value="TRANSMEMBRANE PROTEIN 19"/>
    <property type="match status" value="1"/>
</dbReference>
<organism evidence="7 8">
    <name type="scientific">Paenibacillus darwinianus</name>
    <dbReference type="NCBI Taxonomy" id="1380763"/>
    <lineage>
        <taxon>Bacteria</taxon>
        <taxon>Bacillati</taxon>
        <taxon>Bacillota</taxon>
        <taxon>Bacilli</taxon>
        <taxon>Bacillales</taxon>
        <taxon>Paenibacillaceae</taxon>
        <taxon>Paenibacillus</taxon>
    </lineage>
</organism>
<dbReference type="Pfam" id="PF01940">
    <property type="entry name" value="DUF92"/>
    <property type="match status" value="1"/>
</dbReference>
<evidence type="ECO:0000313" key="8">
    <source>
        <dbReference type="Proteomes" id="UP000053750"/>
    </source>
</evidence>
<sequence>MRLVFGLTGSGFVGWIAYRKSSLSASGAWSAVLMGTAFIVLGGPFWFGTLLAFFISSTFWSKWKKRHRAKAEAEANYAKSGRRDAGQVWANGGLGLALCAAYALWPEPALQFAFVGVMAAVNADTWATEIGAFSRTAPRAVLTGRRVPPGTSGGVTALGAAAALAGAAFIGAAAALLASADAAPQPGA</sequence>
<protein>
    <submittedName>
        <fullName evidence="7">Membrane protein</fullName>
    </submittedName>
</protein>
<keyword evidence="3 6" id="KW-0812">Transmembrane</keyword>
<feature type="transmembrane region" description="Helical" evidence="6">
    <location>
        <begin position="154"/>
        <end position="178"/>
    </location>
</feature>
<evidence type="ECO:0000256" key="3">
    <source>
        <dbReference type="ARBA" id="ARBA00022692"/>
    </source>
</evidence>